<dbReference type="PANTHER" id="PTHR46648:SF1">
    <property type="entry name" value="ADENOSINE 5'-MONOPHOSPHORAMIDASE HNT1"/>
    <property type="match status" value="1"/>
</dbReference>
<dbReference type="GO" id="GO:0009117">
    <property type="term" value="P:nucleotide metabolic process"/>
    <property type="evidence" value="ECO:0007669"/>
    <property type="project" value="TreeGrafter"/>
</dbReference>
<dbReference type="SUPFAM" id="SSF54197">
    <property type="entry name" value="HIT-like"/>
    <property type="match status" value="1"/>
</dbReference>
<dbReference type="PRINTS" id="PR00332">
    <property type="entry name" value="HISTRIAD"/>
</dbReference>
<protein>
    <recommendedName>
        <fullName evidence="3">HIT domain-containing protein</fullName>
    </recommendedName>
</protein>
<feature type="active site" description="Tele-AMP-histidine intermediate" evidence="1">
    <location>
        <position position="94"/>
    </location>
</feature>
<dbReference type="InterPro" id="IPR011146">
    <property type="entry name" value="HIT-like"/>
</dbReference>
<evidence type="ECO:0000256" key="1">
    <source>
        <dbReference type="PIRSR" id="PIRSR601310-1"/>
    </source>
</evidence>
<dbReference type="Pfam" id="PF01230">
    <property type="entry name" value="HIT"/>
    <property type="match status" value="1"/>
</dbReference>
<gene>
    <name evidence="4" type="ORF">A2837_02780</name>
</gene>
<dbReference type="Gene3D" id="3.30.428.10">
    <property type="entry name" value="HIT-like"/>
    <property type="match status" value="1"/>
</dbReference>
<comment type="caution">
    <text evidence="4">The sequence shown here is derived from an EMBL/GenBank/DDBJ whole genome shotgun (WGS) entry which is preliminary data.</text>
</comment>
<dbReference type="InterPro" id="IPR036265">
    <property type="entry name" value="HIT-like_sf"/>
</dbReference>
<name>A0A1F6BX55_9BACT</name>
<reference evidence="4 5" key="1">
    <citation type="journal article" date="2016" name="Nat. Commun.">
        <title>Thousands of microbial genomes shed light on interconnected biogeochemical processes in an aquifer system.</title>
        <authorList>
            <person name="Anantharaman K."/>
            <person name="Brown C.T."/>
            <person name="Hug L.A."/>
            <person name="Sharon I."/>
            <person name="Castelle C.J."/>
            <person name="Probst A.J."/>
            <person name="Thomas B.C."/>
            <person name="Singh A."/>
            <person name="Wilkins M.J."/>
            <person name="Karaoz U."/>
            <person name="Brodie E.L."/>
            <person name="Williams K.H."/>
            <person name="Hubbard S.S."/>
            <person name="Banfield J.F."/>
        </authorList>
    </citation>
    <scope>NUCLEOTIDE SEQUENCE [LARGE SCALE GENOMIC DNA]</scope>
</reference>
<sequence>MTNSIFSKIIAREVPAHFIYEDDICVAILDKFPTVSGQSLVIPKKELDYAFDLDDETYLHLFTVAKKIARASDLALQTARTCLVVEGFEVPHTHIKLYPMPKDNHDLGSLLSGGKMADDETLAAIAEKIKSTLAF</sequence>
<comment type="caution">
    <text evidence="2">Lacks conserved residue(s) required for the propagation of feature annotation.</text>
</comment>
<evidence type="ECO:0000256" key="2">
    <source>
        <dbReference type="PROSITE-ProRule" id="PRU00464"/>
    </source>
</evidence>
<dbReference type="GO" id="GO:0003824">
    <property type="term" value="F:catalytic activity"/>
    <property type="evidence" value="ECO:0007669"/>
    <property type="project" value="InterPro"/>
</dbReference>
<dbReference type="PROSITE" id="PS51084">
    <property type="entry name" value="HIT_2"/>
    <property type="match status" value="1"/>
</dbReference>
<dbReference type="STRING" id="1798475.A2837_02780"/>
<evidence type="ECO:0000259" key="3">
    <source>
        <dbReference type="PROSITE" id="PS51084"/>
    </source>
</evidence>
<organism evidence="4 5">
    <name type="scientific">Candidatus Kaiserbacteria bacterium RIFCSPHIGHO2_01_FULL_46_22</name>
    <dbReference type="NCBI Taxonomy" id="1798475"/>
    <lineage>
        <taxon>Bacteria</taxon>
        <taxon>Candidatus Kaiseribacteriota</taxon>
    </lineage>
</organism>
<dbReference type="AlphaFoldDB" id="A0A1F6BX55"/>
<evidence type="ECO:0000313" key="4">
    <source>
        <dbReference type="EMBL" id="OGG41413.1"/>
    </source>
</evidence>
<dbReference type="InterPro" id="IPR001310">
    <property type="entry name" value="Histidine_triad_HIT"/>
</dbReference>
<feature type="domain" description="HIT" evidence="3">
    <location>
        <begin position="5"/>
        <end position="107"/>
    </location>
</feature>
<dbReference type="PANTHER" id="PTHR46648">
    <property type="entry name" value="HIT FAMILY PROTEIN 1"/>
    <property type="match status" value="1"/>
</dbReference>
<dbReference type="Proteomes" id="UP000176322">
    <property type="component" value="Unassembled WGS sequence"/>
</dbReference>
<accession>A0A1F6BX55</accession>
<dbReference type="EMBL" id="MFKO01000008">
    <property type="protein sequence ID" value="OGG41413.1"/>
    <property type="molecule type" value="Genomic_DNA"/>
</dbReference>
<proteinExistence type="predicted"/>
<evidence type="ECO:0000313" key="5">
    <source>
        <dbReference type="Proteomes" id="UP000176322"/>
    </source>
</evidence>